<keyword evidence="2" id="KW-0472">Membrane</keyword>
<dbReference type="EMBL" id="FNXT01000349">
    <property type="protein sequence ID" value="SZX63865.1"/>
    <property type="molecule type" value="Genomic_DNA"/>
</dbReference>
<organism evidence="3 4">
    <name type="scientific">Tetradesmus obliquus</name>
    <name type="common">Green alga</name>
    <name type="synonym">Acutodesmus obliquus</name>
    <dbReference type="NCBI Taxonomy" id="3088"/>
    <lineage>
        <taxon>Eukaryota</taxon>
        <taxon>Viridiplantae</taxon>
        <taxon>Chlorophyta</taxon>
        <taxon>core chlorophytes</taxon>
        <taxon>Chlorophyceae</taxon>
        <taxon>CS clade</taxon>
        <taxon>Sphaeropleales</taxon>
        <taxon>Scenedesmaceae</taxon>
        <taxon>Tetradesmus</taxon>
    </lineage>
</organism>
<feature type="region of interest" description="Disordered" evidence="1">
    <location>
        <begin position="106"/>
        <end position="143"/>
    </location>
</feature>
<feature type="transmembrane region" description="Helical" evidence="2">
    <location>
        <begin position="158"/>
        <end position="179"/>
    </location>
</feature>
<gene>
    <name evidence="3" type="ORF">BQ4739_LOCUS4405</name>
</gene>
<evidence type="ECO:0000313" key="3">
    <source>
        <dbReference type="EMBL" id="SZX63865.1"/>
    </source>
</evidence>
<name>A0A383VE85_TETOB</name>
<protein>
    <submittedName>
        <fullName evidence="3">Uncharacterized protein</fullName>
    </submittedName>
</protein>
<reference evidence="3 4" key="1">
    <citation type="submission" date="2016-10" db="EMBL/GenBank/DDBJ databases">
        <authorList>
            <person name="Cai Z."/>
        </authorList>
    </citation>
    <scope>NUCLEOTIDE SEQUENCE [LARGE SCALE GENOMIC DNA]</scope>
</reference>
<keyword evidence="2" id="KW-0812">Transmembrane</keyword>
<feature type="compositionally biased region" description="Low complexity" evidence="1">
    <location>
        <begin position="106"/>
        <end position="115"/>
    </location>
</feature>
<accession>A0A383VE85</accession>
<sequence>MLDLVNRAADCPELAGAQARVEAAGSWSASTAIARRSRSSSVHSSANATGAAQQQESAGIAGAVLQLPVAKAQQQQHLQQQQQGAAGSVTQRVSISNPAAAAAAGLNGHSSAGAAAHHHQQQHGGSGAGLLSHHYHHHAQGRAGDKQRQARLMLIRRLATWVALGVAALLVLGSLVPAAELQGGSPSDVLLDLGPYFFNPSIVRHRGVYLSTARTAHMKRIDRTNWWFNEAYICMSTSSTFKSVSCRKFDPWQGRFQECLWGNERKVADVDTQGVEDPKLFVWPGKGVYAVFGRKPEALGASPYCKDPIFVQFVVQVVAEEPGGEWSIPRPTELKPGVFAEQLYKRDGKRHAEPIKEKNWMPFVWQEQLMMVHSVFPHRVFRVNSSGIAVQQFVTSSPDLFAPYKDEDIHGGPPLVFVPAAASNTGQAYYLGVFHFFKTFGEGINKVKVYHHYAYRVEAAPPFRVCGVSSEIQLVTRKRSADKQASGWTHQRIWKDTSQTAYISGLFLDGATLHMSYGSSDIDARLLSMSVADMEALFAGSSWDCSGAQVLDSGSGEPLPEGLLAGGAAGGPQQLSAAGRSGGFGGGVARRTEYHRMHRHRRSHHRDHKNMLRLAH</sequence>
<dbReference type="AlphaFoldDB" id="A0A383VE85"/>
<dbReference type="Proteomes" id="UP000256970">
    <property type="component" value="Unassembled WGS sequence"/>
</dbReference>
<feature type="region of interest" description="Disordered" evidence="1">
    <location>
        <begin position="566"/>
        <end position="588"/>
    </location>
</feature>
<evidence type="ECO:0000256" key="1">
    <source>
        <dbReference type="SAM" id="MobiDB-lite"/>
    </source>
</evidence>
<dbReference type="Gene3D" id="2.115.10.20">
    <property type="entry name" value="Glycosyl hydrolase domain, family 43"/>
    <property type="match status" value="1"/>
</dbReference>
<keyword evidence="2" id="KW-1133">Transmembrane helix</keyword>
<feature type="compositionally biased region" description="Basic residues" evidence="1">
    <location>
        <begin position="597"/>
        <end position="608"/>
    </location>
</feature>
<evidence type="ECO:0000313" key="4">
    <source>
        <dbReference type="Proteomes" id="UP000256970"/>
    </source>
</evidence>
<feature type="region of interest" description="Disordered" evidence="1">
    <location>
        <begin position="597"/>
        <end position="616"/>
    </location>
</feature>
<evidence type="ECO:0000256" key="2">
    <source>
        <dbReference type="SAM" id="Phobius"/>
    </source>
</evidence>
<dbReference type="InterPro" id="IPR023296">
    <property type="entry name" value="Glyco_hydro_beta-prop_sf"/>
</dbReference>
<proteinExistence type="predicted"/>
<keyword evidence="4" id="KW-1185">Reference proteome</keyword>